<dbReference type="RefSeq" id="WP_211430118.1">
    <property type="nucleotide sequence ID" value="NZ_CP072649.1"/>
</dbReference>
<reference evidence="5 6" key="1">
    <citation type="submission" date="2021-03" db="EMBL/GenBank/DDBJ databases">
        <title>Genomic and phenotypic characterization of Chloracidobacterium isolates provides evidence for multiple species.</title>
        <authorList>
            <person name="Saini M.K."/>
            <person name="Costas A.M.G."/>
            <person name="Tank M."/>
            <person name="Bryant D.A."/>
        </authorList>
    </citation>
    <scope>NUCLEOTIDE SEQUENCE [LARGE SCALE GENOMIC DNA]</scope>
    <source>
        <strain evidence="5 6">BV2-C</strain>
    </source>
</reference>
<evidence type="ECO:0000256" key="1">
    <source>
        <dbReference type="ARBA" id="ARBA00009463"/>
    </source>
</evidence>
<evidence type="ECO:0000313" key="6">
    <source>
        <dbReference type="Proteomes" id="UP000676506"/>
    </source>
</evidence>
<evidence type="ECO:0000259" key="3">
    <source>
        <dbReference type="Pfam" id="PF00725"/>
    </source>
</evidence>
<gene>
    <name evidence="5" type="ORF">J8C06_14405</name>
</gene>
<dbReference type="InterPro" id="IPR006180">
    <property type="entry name" value="3-OHacyl-CoA_DH_CS"/>
</dbReference>
<dbReference type="NCBIfam" id="NF005875">
    <property type="entry name" value="PRK07819.1"/>
    <property type="match status" value="1"/>
</dbReference>
<dbReference type="EMBL" id="CP072649">
    <property type="protein sequence ID" value="QUW04229.1"/>
    <property type="molecule type" value="Genomic_DNA"/>
</dbReference>
<dbReference type="Pfam" id="PF02737">
    <property type="entry name" value="3HCDH_N"/>
    <property type="match status" value="1"/>
</dbReference>
<keyword evidence="2" id="KW-0560">Oxidoreductase</keyword>
<dbReference type="PANTHER" id="PTHR48075:SF5">
    <property type="entry name" value="3-HYDROXYBUTYRYL-COA DEHYDROGENASE"/>
    <property type="match status" value="1"/>
</dbReference>
<accession>A0ABX8BEY4</accession>
<evidence type="ECO:0000259" key="4">
    <source>
        <dbReference type="Pfam" id="PF02737"/>
    </source>
</evidence>
<evidence type="ECO:0000256" key="2">
    <source>
        <dbReference type="ARBA" id="ARBA00023002"/>
    </source>
</evidence>
<dbReference type="PIRSF" id="PIRSF000105">
    <property type="entry name" value="HCDH"/>
    <property type="match status" value="1"/>
</dbReference>
<dbReference type="PROSITE" id="PS00067">
    <property type="entry name" value="3HCDH"/>
    <property type="match status" value="1"/>
</dbReference>
<organism evidence="5 6">
    <name type="scientific">Chloracidobacterium validum</name>
    <dbReference type="NCBI Taxonomy" id="2821543"/>
    <lineage>
        <taxon>Bacteria</taxon>
        <taxon>Pseudomonadati</taxon>
        <taxon>Acidobacteriota</taxon>
        <taxon>Terriglobia</taxon>
        <taxon>Terriglobales</taxon>
        <taxon>Acidobacteriaceae</taxon>
        <taxon>Chloracidobacterium</taxon>
    </lineage>
</organism>
<proteinExistence type="inferred from homology"/>
<feature type="domain" description="3-hydroxyacyl-CoA dehydrogenase NAD binding" evidence="4">
    <location>
        <begin position="6"/>
        <end position="186"/>
    </location>
</feature>
<dbReference type="SUPFAM" id="SSF48179">
    <property type="entry name" value="6-phosphogluconate dehydrogenase C-terminal domain-like"/>
    <property type="match status" value="1"/>
</dbReference>
<dbReference type="InterPro" id="IPR008927">
    <property type="entry name" value="6-PGluconate_DH-like_C_sf"/>
</dbReference>
<dbReference type="Pfam" id="PF00725">
    <property type="entry name" value="3HCDH"/>
    <property type="match status" value="1"/>
</dbReference>
<evidence type="ECO:0000313" key="5">
    <source>
        <dbReference type="EMBL" id="QUW04229.1"/>
    </source>
</evidence>
<dbReference type="InterPro" id="IPR006176">
    <property type="entry name" value="3-OHacyl-CoA_DH_NAD-bd"/>
</dbReference>
<dbReference type="InterPro" id="IPR022694">
    <property type="entry name" value="3-OHacyl-CoA_DH"/>
</dbReference>
<dbReference type="PANTHER" id="PTHR48075">
    <property type="entry name" value="3-HYDROXYACYL-COA DEHYDROGENASE FAMILY PROTEIN"/>
    <property type="match status" value="1"/>
</dbReference>
<dbReference type="Gene3D" id="1.10.1040.10">
    <property type="entry name" value="N-(1-d-carboxylethyl)-l-norvaline Dehydrogenase, domain 2"/>
    <property type="match status" value="1"/>
</dbReference>
<feature type="domain" description="3-hydroxyacyl-CoA dehydrogenase C-terminal" evidence="3">
    <location>
        <begin position="189"/>
        <end position="285"/>
    </location>
</feature>
<name>A0ABX8BEY4_9BACT</name>
<dbReference type="InterPro" id="IPR006108">
    <property type="entry name" value="3HC_DH_C"/>
</dbReference>
<dbReference type="InterPro" id="IPR036291">
    <property type="entry name" value="NAD(P)-bd_dom_sf"/>
</dbReference>
<keyword evidence="6" id="KW-1185">Reference proteome</keyword>
<sequence length="297" mass="32458">MTELRKIGVVGCGTMGAGIAQTIIQSGFETVVVETDDDRLQRGFTTIVSSLSRLVEKGLISEEAKDLAQQRLRGTTELSALAECDLVIEAIVEELSAKHELFRQLDGLCRPETMFASNTSSLSITQMASVVATSRQARFVGLHFFNPVPRMALVEVVRSFLTDPAIIEQVTEFVKAIGKTPVQATDQTGFIVNRLLVPYSLDAIRALEEGVGSIADIDQAMKLGAGHPMGPLMLNDLVGLDVLLNVANTMYDAFRERRFAPPPLLVRMVAAGWLGRKTGRGFYDYSDPKQPKPMTLQ</sequence>
<protein>
    <submittedName>
        <fullName evidence="5">3-hydroxybutyryl-CoA dehydrogenase</fullName>
    </submittedName>
</protein>
<dbReference type="SUPFAM" id="SSF51735">
    <property type="entry name" value="NAD(P)-binding Rossmann-fold domains"/>
    <property type="match status" value="1"/>
</dbReference>
<dbReference type="Proteomes" id="UP000676506">
    <property type="component" value="Chromosome 2"/>
</dbReference>
<dbReference type="Gene3D" id="3.40.50.720">
    <property type="entry name" value="NAD(P)-binding Rossmann-like Domain"/>
    <property type="match status" value="1"/>
</dbReference>
<dbReference type="InterPro" id="IPR013328">
    <property type="entry name" value="6PGD_dom2"/>
</dbReference>
<comment type="similarity">
    <text evidence="1">Belongs to the 3-hydroxyacyl-CoA dehydrogenase family.</text>
</comment>